<keyword evidence="1" id="KW-0547">Nucleotide-binding</keyword>
<dbReference type="GO" id="GO:0005524">
    <property type="term" value="F:ATP binding"/>
    <property type="evidence" value="ECO:0007669"/>
    <property type="project" value="UniProtKB-KW"/>
</dbReference>
<evidence type="ECO:0000259" key="4">
    <source>
        <dbReference type="PROSITE" id="PS51193"/>
    </source>
</evidence>
<dbReference type="EMBL" id="NWSH01001701">
    <property type="protein sequence ID" value="PCG70396.1"/>
    <property type="molecule type" value="Genomic_DNA"/>
</dbReference>
<dbReference type="STRING" id="7102.A0A2A4JF43"/>
<keyword evidence="3" id="KW-0067">ATP-binding</keyword>
<dbReference type="InterPro" id="IPR014013">
    <property type="entry name" value="Helic_SF1/SF2_ATP-bd_DinG/Rad3"/>
</dbReference>
<organism evidence="5">
    <name type="scientific">Heliothis virescens</name>
    <name type="common">Tobacco budworm moth</name>
    <dbReference type="NCBI Taxonomy" id="7102"/>
    <lineage>
        <taxon>Eukaryota</taxon>
        <taxon>Metazoa</taxon>
        <taxon>Ecdysozoa</taxon>
        <taxon>Arthropoda</taxon>
        <taxon>Hexapoda</taxon>
        <taxon>Insecta</taxon>
        <taxon>Pterygota</taxon>
        <taxon>Neoptera</taxon>
        <taxon>Endopterygota</taxon>
        <taxon>Lepidoptera</taxon>
        <taxon>Glossata</taxon>
        <taxon>Ditrysia</taxon>
        <taxon>Noctuoidea</taxon>
        <taxon>Noctuidae</taxon>
        <taxon>Heliothinae</taxon>
        <taxon>Heliothis</taxon>
    </lineage>
</organism>
<dbReference type="GO" id="GO:1990918">
    <property type="term" value="P:double-strand break repair involved in meiotic recombination"/>
    <property type="evidence" value="ECO:0007669"/>
    <property type="project" value="TreeGrafter"/>
</dbReference>
<proteinExistence type="predicted"/>
<dbReference type="InterPro" id="IPR027417">
    <property type="entry name" value="P-loop_NTPase"/>
</dbReference>
<evidence type="ECO:0000256" key="2">
    <source>
        <dbReference type="ARBA" id="ARBA00022801"/>
    </source>
</evidence>
<comment type="caution">
    <text evidence="5">The sequence shown here is derived from an EMBL/GenBank/DDBJ whole genome shotgun (WGS) entry which is preliminary data.</text>
</comment>
<name>A0A2A4JF43_HELVI</name>
<sequence>MDTQFEISDDDDSFSGPGCSKTAGNFFKDDVVSISSDEEFNSISTDVPLISDDEELPEVNLQRKAAVKSLFGSKSTKNKSKKAENKKVPTRALFPQKQNVNVTVAKPVKIRPPIEPPKQVFKRMIEGVNVNLPVNPYGSQVALMSKIITAIKKSENCILESPTGSGKTLALLCGALAWQQHEQNRIGQMQVQQYFTQYPELKQEGVAEYIGSPVHQKTDVTPEKLFSKNNFAYSRIHV</sequence>
<evidence type="ECO:0000256" key="1">
    <source>
        <dbReference type="ARBA" id="ARBA00022741"/>
    </source>
</evidence>
<dbReference type="PANTHER" id="PTHR11472">
    <property type="entry name" value="DNA REPAIR DEAD HELICASE RAD3/XP-D SUBFAMILY MEMBER"/>
    <property type="match status" value="1"/>
</dbReference>
<dbReference type="GO" id="GO:0005634">
    <property type="term" value="C:nucleus"/>
    <property type="evidence" value="ECO:0007669"/>
    <property type="project" value="TreeGrafter"/>
</dbReference>
<dbReference type="GO" id="GO:0016787">
    <property type="term" value="F:hydrolase activity"/>
    <property type="evidence" value="ECO:0007669"/>
    <property type="project" value="UniProtKB-KW"/>
</dbReference>
<evidence type="ECO:0000313" key="5">
    <source>
        <dbReference type="EMBL" id="PCG70396.1"/>
    </source>
</evidence>
<dbReference type="AlphaFoldDB" id="A0A2A4JF43"/>
<reference evidence="5" key="1">
    <citation type="submission" date="2017-09" db="EMBL/GenBank/DDBJ databases">
        <title>Contemporary evolution of a Lepidopteran species, Heliothis virescens, in response to modern agricultural practices.</title>
        <authorList>
            <person name="Fritz M.L."/>
            <person name="Deyonke A.M."/>
            <person name="Papanicolaou A."/>
            <person name="Micinski S."/>
            <person name="Westbrook J."/>
            <person name="Gould F."/>
        </authorList>
    </citation>
    <scope>NUCLEOTIDE SEQUENCE [LARGE SCALE GENOMIC DNA]</scope>
    <source>
        <strain evidence="5">HvINT-</strain>
        <tissue evidence="5">Whole body</tissue>
    </source>
</reference>
<evidence type="ECO:0000256" key="3">
    <source>
        <dbReference type="ARBA" id="ARBA00022840"/>
    </source>
</evidence>
<gene>
    <name evidence="5" type="ORF">B5V51_3039</name>
</gene>
<dbReference type="InterPro" id="IPR045028">
    <property type="entry name" value="DinG/Rad3-like"/>
</dbReference>
<protein>
    <recommendedName>
        <fullName evidence="4">Helicase ATP-binding domain-containing protein</fullName>
    </recommendedName>
</protein>
<dbReference type="Gene3D" id="3.40.50.300">
    <property type="entry name" value="P-loop containing nucleotide triphosphate hydrolases"/>
    <property type="match status" value="1"/>
</dbReference>
<dbReference type="PANTHER" id="PTHR11472:SF47">
    <property type="entry name" value="FANCONI ANEMIA GROUP J PROTEIN"/>
    <property type="match status" value="1"/>
</dbReference>
<dbReference type="SUPFAM" id="SSF52540">
    <property type="entry name" value="P-loop containing nucleoside triphosphate hydrolases"/>
    <property type="match status" value="1"/>
</dbReference>
<accession>A0A2A4JF43</accession>
<dbReference type="GO" id="GO:0006289">
    <property type="term" value="P:nucleotide-excision repair"/>
    <property type="evidence" value="ECO:0007669"/>
    <property type="project" value="TreeGrafter"/>
</dbReference>
<feature type="domain" description="Helicase ATP-binding" evidence="4">
    <location>
        <begin position="126"/>
        <end position="238"/>
    </location>
</feature>
<dbReference type="GO" id="GO:0003678">
    <property type="term" value="F:DNA helicase activity"/>
    <property type="evidence" value="ECO:0007669"/>
    <property type="project" value="TreeGrafter"/>
</dbReference>
<dbReference type="PROSITE" id="PS51193">
    <property type="entry name" value="HELICASE_ATP_BIND_2"/>
    <property type="match status" value="1"/>
</dbReference>
<keyword evidence="2" id="KW-0378">Hydrolase</keyword>